<sequence length="303" mass="34585">MSTFLRQFHIISSLKNNYDRDVIPFYKVIAPVLSRHPAVRKMHTQSINKNLQLKSVDEIQNASTKKKPLAVILAWMLAKETHIEKFRALYISRGFDVLTVNMAPKDLLFPVSGSQVIAKNVLDYFTSHENYEDIVVHAFSVGGYMMGEMFVQMRKDAEKYKDITSRIRGVILDSAVDFEGLPTGFPRAVTKNPITLKVLEWYVSTHLALMFNVATKHYLTSSKNFHNTPLKCPALVFVSEADKVGSPVANQMVIDNWQARGVDVKLKCWKDSKHVSHLYKYQDEYVAEVDKFLSKVNLLPSKL</sequence>
<dbReference type="InterPro" id="IPR008547">
    <property type="entry name" value="DUF829_TMEM53"/>
</dbReference>
<name>A0A4Y2DDD8_ARAVE</name>
<organism evidence="1 2">
    <name type="scientific">Araneus ventricosus</name>
    <name type="common">Orbweaver spider</name>
    <name type="synonym">Epeira ventricosa</name>
    <dbReference type="NCBI Taxonomy" id="182803"/>
    <lineage>
        <taxon>Eukaryota</taxon>
        <taxon>Metazoa</taxon>
        <taxon>Ecdysozoa</taxon>
        <taxon>Arthropoda</taxon>
        <taxon>Chelicerata</taxon>
        <taxon>Arachnida</taxon>
        <taxon>Araneae</taxon>
        <taxon>Araneomorphae</taxon>
        <taxon>Entelegynae</taxon>
        <taxon>Araneoidea</taxon>
        <taxon>Araneidae</taxon>
        <taxon>Araneus</taxon>
    </lineage>
</organism>
<dbReference type="Gene3D" id="3.40.50.1820">
    <property type="entry name" value="alpha/beta hydrolase"/>
    <property type="match status" value="1"/>
</dbReference>
<accession>A0A4Y2DDD8</accession>
<reference evidence="1 2" key="1">
    <citation type="journal article" date="2019" name="Sci. Rep.">
        <title>Orb-weaving spider Araneus ventricosus genome elucidates the spidroin gene catalogue.</title>
        <authorList>
            <person name="Kono N."/>
            <person name="Nakamura H."/>
            <person name="Ohtoshi R."/>
            <person name="Moran D.A.P."/>
            <person name="Shinohara A."/>
            <person name="Yoshida Y."/>
            <person name="Fujiwara M."/>
            <person name="Mori M."/>
            <person name="Tomita M."/>
            <person name="Arakawa K."/>
        </authorList>
    </citation>
    <scope>NUCLEOTIDE SEQUENCE [LARGE SCALE GENOMIC DNA]</scope>
</reference>
<protein>
    <recommendedName>
        <fullName evidence="3">Transmembrane protein 53</fullName>
    </recommendedName>
</protein>
<dbReference type="PANTHER" id="PTHR20908:SF1">
    <property type="entry name" value="LD15586P"/>
    <property type="match status" value="1"/>
</dbReference>
<gene>
    <name evidence="1" type="ORF">AVEN_167330_1</name>
</gene>
<dbReference type="SUPFAM" id="SSF53474">
    <property type="entry name" value="alpha/beta-Hydrolases"/>
    <property type="match status" value="1"/>
</dbReference>
<keyword evidence="2" id="KW-1185">Reference proteome</keyword>
<proteinExistence type="predicted"/>
<dbReference type="Proteomes" id="UP000499080">
    <property type="component" value="Unassembled WGS sequence"/>
</dbReference>
<dbReference type="OrthoDB" id="77878at2759"/>
<evidence type="ECO:0008006" key="3">
    <source>
        <dbReference type="Google" id="ProtNLM"/>
    </source>
</evidence>
<dbReference type="EMBL" id="BGPR01000340">
    <property type="protein sequence ID" value="GBM14249.1"/>
    <property type="molecule type" value="Genomic_DNA"/>
</dbReference>
<dbReference type="PANTHER" id="PTHR20908">
    <property type="entry name" value="LD15586P"/>
    <property type="match status" value="1"/>
</dbReference>
<dbReference type="GO" id="GO:0017171">
    <property type="term" value="F:serine hydrolase activity"/>
    <property type="evidence" value="ECO:0007669"/>
    <property type="project" value="TreeGrafter"/>
</dbReference>
<evidence type="ECO:0000313" key="2">
    <source>
        <dbReference type="Proteomes" id="UP000499080"/>
    </source>
</evidence>
<comment type="caution">
    <text evidence="1">The sequence shown here is derived from an EMBL/GenBank/DDBJ whole genome shotgun (WGS) entry which is preliminary data.</text>
</comment>
<evidence type="ECO:0000313" key="1">
    <source>
        <dbReference type="EMBL" id="GBM14249.1"/>
    </source>
</evidence>
<dbReference type="AlphaFoldDB" id="A0A4Y2DDD8"/>
<dbReference type="Pfam" id="PF05705">
    <property type="entry name" value="DUF829"/>
    <property type="match status" value="1"/>
</dbReference>
<dbReference type="InterPro" id="IPR029058">
    <property type="entry name" value="AB_hydrolase_fold"/>
</dbReference>